<name>A0AAW1NDE2_SAPOF</name>
<protein>
    <submittedName>
        <fullName evidence="1">Uncharacterized protein</fullName>
    </submittedName>
</protein>
<dbReference type="AlphaFoldDB" id="A0AAW1NDE2"/>
<dbReference type="EMBL" id="JBDFQZ010000001">
    <property type="protein sequence ID" value="KAK9756227.1"/>
    <property type="molecule type" value="Genomic_DNA"/>
</dbReference>
<proteinExistence type="predicted"/>
<reference evidence="1" key="1">
    <citation type="submission" date="2024-03" db="EMBL/GenBank/DDBJ databases">
        <title>WGS assembly of Saponaria officinalis var. Norfolk2.</title>
        <authorList>
            <person name="Jenkins J."/>
            <person name="Shu S."/>
            <person name="Grimwood J."/>
            <person name="Barry K."/>
            <person name="Goodstein D."/>
            <person name="Schmutz J."/>
            <person name="Leebens-Mack J."/>
            <person name="Osbourn A."/>
        </authorList>
    </citation>
    <scope>NUCLEOTIDE SEQUENCE [LARGE SCALE GENOMIC DNA]</scope>
    <source>
        <strain evidence="1">JIC</strain>
    </source>
</reference>
<accession>A0AAW1NDE2</accession>
<keyword evidence="2" id="KW-1185">Reference proteome</keyword>
<sequence>MKLMPDSYPELPLKNKTHKTISPPLTLRVSPFFLLKNSDLNPKPQFFVFLPSPSSPFMLVLPRPDHHGHHHPRIFPRCRHFSWRYYTAHPPCATVPEGFDRFLFAASFVFILFVRLLSPFQKRSPI</sequence>
<comment type="caution">
    <text evidence="1">The sequence shown here is derived from an EMBL/GenBank/DDBJ whole genome shotgun (WGS) entry which is preliminary data.</text>
</comment>
<evidence type="ECO:0000313" key="2">
    <source>
        <dbReference type="Proteomes" id="UP001443914"/>
    </source>
</evidence>
<organism evidence="1 2">
    <name type="scientific">Saponaria officinalis</name>
    <name type="common">Common soapwort</name>
    <name type="synonym">Lychnis saponaria</name>
    <dbReference type="NCBI Taxonomy" id="3572"/>
    <lineage>
        <taxon>Eukaryota</taxon>
        <taxon>Viridiplantae</taxon>
        <taxon>Streptophyta</taxon>
        <taxon>Embryophyta</taxon>
        <taxon>Tracheophyta</taxon>
        <taxon>Spermatophyta</taxon>
        <taxon>Magnoliopsida</taxon>
        <taxon>eudicotyledons</taxon>
        <taxon>Gunneridae</taxon>
        <taxon>Pentapetalae</taxon>
        <taxon>Caryophyllales</taxon>
        <taxon>Caryophyllaceae</taxon>
        <taxon>Caryophylleae</taxon>
        <taxon>Saponaria</taxon>
    </lineage>
</organism>
<evidence type="ECO:0000313" key="1">
    <source>
        <dbReference type="EMBL" id="KAK9756227.1"/>
    </source>
</evidence>
<gene>
    <name evidence="1" type="ORF">RND81_01G082500</name>
</gene>
<dbReference type="Proteomes" id="UP001443914">
    <property type="component" value="Unassembled WGS sequence"/>
</dbReference>